<evidence type="ECO:0000313" key="2">
    <source>
        <dbReference type="EMBL" id="WMB72383.1"/>
    </source>
</evidence>
<evidence type="ECO:0000256" key="1">
    <source>
        <dbReference type="SAM" id="Coils"/>
    </source>
</evidence>
<name>A0AA50Q5U7_9GAMM</name>
<dbReference type="KEGG" id="sog:RA178_18475"/>
<gene>
    <name evidence="2" type="ORF">RA178_18475</name>
</gene>
<organism evidence="2">
    <name type="scientific">Shewanella oncorhynchi</name>
    <dbReference type="NCBI Taxonomy" id="2726434"/>
    <lineage>
        <taxon>Bacteria</taxon>
        <taxon>Pseudomonadati</taxon>
        <taxon>Pseudomonadota</taxon>
        <taxon>Gammaproteobacteria</taxon>
        <taxon>Alteromonadales</taxon>
        <taxon>Shewanellaceae</taxon>
        <taxon>Shewanella</taxon>
    </lineage>
</organism>
<dbReference type="NCBIfam" id="NF033487">
    <property type="entry name" value="Lacal_2735_fam"/>
    <property type="match status" value="1"/>
</dbReference>
<dbReference type="EMBL" id="CP132914">
    <property type="protein sequence ID" value="WMB72383.1"/>
    <property type="molecule type" value="Genomic_DNA"/>
</dbReference>
<feature type="coiled-coil region" evidence="1">
    <location>
        <begin position="10"/>
        <end position="56"/>
    </location>
</feature>
<dbReference type="GeneID" id="301341212"/>
<proteinExistence type="predicted"/>
<reference evidence="2" key="1">
    <citation type="submission" date="2023-08" db="EMBL/GenBank/DDBJ databases">
        <title>Complete genome sequence of Shewanella oncorhynchi Z-P2, a siderophore putrebactin-producing bacterium.</title>
        <authorList>
            <person name="Zhang Y."/>
        </authorList>
    </citation>
    <scope>NUCLEOTIDE SEQUENCE</scope>
    <source>
        <strain evidence="2">Z-P2</strain>
    </source>
</reference>
<protein>
    <submittedName>
        <fullName evidence="2">DUF6435 family protein</fullName>
    </submittedName>
</protein>
<dbReference type="InterPro" id="IPR045493">
    <property type="entry name" value="DUF6435"/>
</dbReference>
<dbReference type="AlphaFoldDB" id="A0AA50Q5U7"/>
<dbReference type="RefSeq" id="WP_198571902.1">
    <property type="nucleotide sequence ID" value="NZ_CP132914.1"/>
</dbReference>
<dbReference type="Proteomes" id="UP001236800">
    <property type="component" value="Chromosome"/>
</dbReference>
<keyword evidence="1" id="KW-0175">Coiled coil</keyword>
<sequence>MFSIFKKNPLKKLTQQYNAKLEQAMHAQRKGDIRSYSMLTAEAEQIENQIKVLETTNHK</sequence>
<accession>A0AA50Q5U7</accession>
<dbReference type="Pfam" id="PF20027">
    <property type="entry name" value="DUF6435"/>
    <property type="match status" value="1"/>
</dbReference>